<dbReference type="Pfam" id="PF13391">
    <property type="entry name" value="HNH_2"/>
    <property type="match status" value="1"/>
</dbReference>
<dbReference type="EMBL" id="BAABCJ010000002">
    <property type="protein sequence ID" value="GAA3702455.1"/>
    <property type="molecule type" value="Genomic_DNA"/>
</dbReference>
<sequence length="311" mass="35731">MWSLDEELALRHSAIEWLKIRSDDGAEPLTRDEILDFEYRGQKFRLQATQTGIWKPRILRAALSFQTVFRTPGQARPYEDEVGRDGLIRYMWRGDDPLHPDNVGLRFAHEHQLPLIWFIGVGGAPKKYQPVCPVFIVDEEPELKRFVVAPMDEEAFFLRDRTQDTVMQGTIKRYISRETKVRLHQPVFRSTVLRAYEDRCAVCNLGHRQLLDAAHIVPDSDDRGVASVVNGLALCKIHHAAFDSFIMGISPDHVVHIRPDLLEEIDGPMLQHGLKELHGSNLMKLPRARGERPRRDLLEVSFNKFLNAEAS</sequence>
<evidence type="ECO:0000313" key="3">
    <source>
        <dbReference type="Proteomes" id="UP001501536"/>
    </source>
</evidence>
<comment type="caution">
    <text evidence="2">The sequence shown here is derived from an EMBL/GenBank/DDBJ whole genome shotgun (WGS) entry which is preliminary data.</text>
</comment>
<dbReference type="Proteomes" id="UP001501536">
    <property type="component" value="Unassembled WGS sequence"/>
</dbReference>
<evidence type="ECO:0000259" key="1">
    <source>
        <dbReference type="Pfam" id="PF13391"/>
    </source>
</evidence>
<evidence type="ECO:0000313" key="2">
    <source>
        <dbReference type="EMBL" id="GAA3702455.1"/>
    </source>
</evidence>
<protein>
    <submittedName>
        <fullName evidence="2">HNH endonuclease</fullName>
    </submittedName>
</protein>
<keyword evidence="2" id="KW-0540">Nuclease</keyword>
<name>A0ABP7DCP6_9MICC</name>
<organism evidence="2 3">
    <name type="scientific">Zhihengliuella alba</name>
    <dbReference type="NCBI Taxonomy" id="547018"/>
    <lineage>
        <taxon>Bacteria</taxon>
        <taxon>Bacillati</taxon>
        <taxon>Actinomycetota</taxon>
        <taxon>Actinomycetes</taxon>
        <taxon>Micrococcales</taxon>
        <taxon>Micrococcaceae</taxon>
        <taxon>Zhihengliuella</taxon>
    </lineage>
</organism>
<accession>A0ABP7DCP6</accession>
<dbReference type="InterPro" id="IPR003615">
    <property type="entry name" value="HNH_nuc"/>
</dbReference>
<keyword evidence="3" id="KW-1185">Reference proteome</keyword>
<dbReference type="GO" id="GO:0004519">
    <property type="term" value="F:endonuclease activity"/>
    <property type="evidence" value="ECO:0007669"/>
    <property type="project" value="UniProtKB-KW"/>
</dbReference>
<keyword evidence="2" id="KW-0255">Endonuclease</keyword>
<dbReference type="RefSeq" id="WP_344882360.1">
    <property type="nucleotide sequence ID" value="NZ_BAABCJ010000002.1"/>
</dbReference>
<gene>
    <name evidence="2" type="ORF">GCM10022377_15130</name>
</gene>
<keyword evidence="2" id="KW-0378">Hydrolase</keyword>
<feature type="domain" description="HNH nuclease" evidence="1">
    <location>
        <begin position="200"/>
        <end position="249"/>
    </location>
</feature>
<proteinExistence type="predicted"/>
<reference evidence="3" key="1">
    <citation type="journal article" date="2019" name="Int. J. Syst. Evol. Microbiol.">
        <title>The Global Catalogue of Microorganisms (GCM) 10K type strain sequencing project: providing services to taxonomists for standard genome sequencing and annotation.</title>
        <authorList>
            <consortium name="The Broad Institute Genomics Platform"/>
            <consortium name="The Broad Institute Genome Sequencing Center for Infectious Disease"/>
            <person name="Wu L."/>
            <person name="Ma J."/>
        </authorList>
    </citation>
    <scope>NUCLEOTIDE SEQUENCE [LARGE SCALE GENOMIC DNA]</scope>
    <source>
        <strain evidence="3">JCM 16961</strain>
    </source>
</reference>